<dbReference type="PANTHER" id="PTHR24416:SF550">
    <property type="entry name" value="FIBROBLAST GROWTH FACTOR RECEPTOR HOMOLOG 1-RELATED"/>
    <property type="match status" value="1"/>
</dbReference>
<dbReference type="GO" id="GO:0043235">
    <property type="term" value="C:receptor complex"/>
    <property type="evidence" value="ECO:0007669"/>
    <property type="project" value="TreeGrafter"/>
</dbReference>
<dbReference type="Gene3D" id="3.30.200.20">
    <property type="entry name" value="Phosphorylase Kinase, domain 1"/>
    <property type="match status" value="1"/>
</dbReference>
<keyword evidence="21" id="KW-1185">Reference proteome</keyword>
<evidence type="ECO:0000256" key="16">
    <source>
        <dbReference type="PROSITE-ProRule" id="PRU10141"/>
    </source>
</evidence>
<dbReference type="PROSITE" id="PS50011">
    <property type="entry name" value="PROTEIN_KINASE_DOM"/>
    <property type="match status" value="1"/>
</dbReference>
<keyword evidence="6" id="KW-0677">Repeat</keyword>
<evidence type="ECO:0000256" key="6">
    <source>
        <dbReference type="ARBA" id="ARBA00022737"/>
    </source>
</evidence>
<dbReference type="InterPro" id="IPR013783">
    <property type="entry name" value="Ig-like_fold"/>
</dbReference>
<dbReference type="SUPFAM" id="SSF49265">
    <property type="entry name" value="Fibronectin type III"/>
    <property type="match status" value="1"/>
</dbReference>
<keyword evidence="10 17" id="KW-1133">Transmembrane helix</keyword>
<evidence type="ECO:0000256" key="7">
    <source>
        <dbReference type="ARBA" id="ARBA00022741"/>
    </source>
</evidence>
<accession>A0A226EJW1</accession>
<feature type="transmembrane region" description="Helical" evidence="17">
    <location>
        <begin position="289"/>
        <end position="309"/>
    </location>
</feature>
<dbReference type="InterPro" id="IPR003961">
    <property type="entry name" value="FN3_dom"/>
</dbReference>
<comment type="caution">
    <text evidence="20">The sequence shown here is derived from an EMBL/GenBank/DDBJ whole genome shotgun (WGS) entry which is preliminary data.</text>
</comment>
<dbReference type="OrthoDB" id="546826at2759"/>
<evidence type="ECO:0000259" key="18">
    <source>
        <dbReference type="PROSITE" id="PS50011"/>
    </source>
</evidence>
<dbReference type="InterPro" id="IPR020635">
    <property type="entry name" value="Tyr_kinase_cat_dom"/>
</dbReference>
<evidence type="ECO:0000313" key="20">
    <source>
        <dbReference type="EMBL" id="OXA57985.1"/>
    </source>
</evidence>
<keyword evidence="5" id="KW-0732">Signal</keyword>
<evidence type="ECO:0000256" key="2">
    <source>
        <dbReference type="ARBA" id="ARBA00011902"/>
    </source>
</evidence>
<dbReference type="EMBL" id="LNIX01000003">
    <property type="protein sequence ID" value="OXA57985.1"/>
    <property type="molecule type" value="Genomic_DNA"/>
</dbReference>
<dbReference type="FunFam" id="1.10.510.10:FF:000190">
    <property type="entry name" value="Proto-oncogene tyrosine-protein kinase receptor Ret"/>
    <property type="match status" value="1"/>
</dbReference>
<dbReference type="InterPro" id="IPR001245">
    <property type="entry name" value="Ser-Thr/Tyr_kinase_cat_dom"/>
</dbReference>
<organism evidence="20 21">
    <name type="scientific">Folsomia candida</name>
    <name type="common">Springtail</name>
    <dbReference type="NCBI Taxonomy" id="158441"/>
    <lineage>
        <taxon>Eukaryota</taxon>
        <taxon>Metazoa</taxon>
        <taxon>Ecdysozoa</taxon>
        <taxon>Arthropoda</taxon>
        <taxon>Hexapoda</taxon>
        <taxon>Collembola</taxon>
        <taxon>Entomobryomorpha</taxon>
        <taxon>Isotomoidea</taxon>
        <taxon>Isotomidae</taxon>
        <taxon>Proisotominae</taxon>
        <taxon>Folsomia</taxon>
    </lineage>
</organism>
<evidence type="ECO:0000256" key="12">
    <source>
        <dbReference type="ARBA" id="ARBA00023137"/>
    </source>
</evidence>
<dbReference type="InterPro" id="IPR036116">
    <property type="entry name" value="FN3_sf"/>
</dbReference>
<dbReference type="GO" id="GO:0005524">
    <property type="term" value="F:ATP binding"/>
    <property type="evidence" value="ECO:0007669"/>
    <property type="project" value="UniProtKB-UniRule"/>
</dbReference>
<keyword evidence="11 17" id="KW-0472">Membrane</keyword>
<keyword evidence="13 20" id="KW-0675">Receptor</keyword>
<reference evidence="20 21" key="1">
    <citation type="submission" date="2015-12" db="EMBL/GenBank/DDBJ databases">
        <title>The genome of Folsomia candida.</title>
        <authorList>
            <person name="Faddeeva A."/>
            <person name="Derks M.F."/>
            <person name="Anvar Y."/>
            <person name="Smit S."/>
            <person name="Van Straalen N."/>
            <person name="Roelofs D."/>
        </authorList>
    </citation>
    <scope>NUCLEOTIDE SEQUENCE [LARGE SCALE GENOMIC DNA]</scope>
    <source>
        <strain evidence="20 21">VU population</strain>
        <tissue evidence="20">Whole body</tissue>
    </source>
</reference>
<dbReference type="Gene3D" id="2.60.40.10">
    <property type="entry name" value="Immunoglobulins"/>
    <property type="match status" value="1"/>
</dbReference>
<evidence type="ECO:0000256" key="8">
    <source>
        <dbReference type="ARBA" id="ARBA00022777"/>
    </source>
</evidence>
<keyword evidence="3" id="KW-0808">Transferase</keyword>
<evidence type="ECO:0000256" key="10">
    <source>
        <dbReference type="ARBA" id="ARBA00022989"/>
    </source>
</evidence>
<dbReference type="GO" id="GO:0005886">
    <property type="term" value="C:plasma membrane"/>
    <property type="evidence" value="ECO:0007669"/>
    <property type="project" value="TreeGrafter"/>
</dbReference>
<evidence type="ECO:0000256" key="9">
    <source>
        <dbReference type="ARBA" id="ARBA00022840"/>
    </source>
</evidence>
<evidence type="ECO:0000256" key="5">
    <source>
        <dbReference type="ARBA" id="ARBA00022729"/>
    </source>
</evidence>
<keyword evidence="4 17" id="KW-0812">Transmembrane</keyword>
<evidence type="ECO:0000313" key="21">
    <source>
        <dbReference type="Proteomes" id="UP000198287"/>
    </source>
</evidence>
<feature type="domain" description="Protein kinase" evidence="18">
    <location>
        <begin position="352"/>
        <end position="680"/>
    </location>
</feature>
<dbReference type="InterPro" id="IPR000719">
    <property type="entry name" value="Prot_kinase_dom"/>
</dbReference>
<dbReference type="GO" id="GO:0004714">
    <property type="term" value="F:transmembrane receptor protein tyrosine kinase activity"/>
    <property type="evidence" value="ECO:0007669"/>
    <property type="project" value="UniProtKB-EC"/>
</dbReference>
<dbReference type="AlphaFoldDB" id="A0A226EJW1"/>
<keyword evidence="9 16" id="KW-0067">ATP-binding</keyword>
<evidence type="ECO:0000256" key="13">
    <source>
        <dbReference type="ARBA" id="ARBA00023170"/>
    </source>
</evidence>
<dbReference type="InterPro" id="IPR017441">
    <property type="entry name" value="Protein_kinase_ATP_BS"/>
</dbReference>
<evidence type="ECO:0000259" key="19">
    <source>
        <dbReference type="PROSITE" id="PS50853"/>
    </source>
</evidence>
<dbReference type="InterPro" id="IPR008266">
    <property type="entry name" value="Tyr_kinase_AS"/>
</dbReference>
<dbReference type="CDD" id="cd00063">
    <property type="entry name" value="FN3"/>
    <property type="match status" value="1"/>
</dbReference>
<evidence type="ECO:0000256" key="1">
    <source>
        <dbReference type="ARBA" id="ARBA00004479"/>
    </source>
</evidence>
<feature type="binding site" evidence="16">
    <location>
        <position position="383"/>
    </location>
    <ligand>
        <name>ATP</name>
        <dbReference type="ChEBI" id="CHEBI:30616"/>
    </ligand>
</feature>
<keyword evidence="14" id="KW-0325">Glycoprotein</keyword>
<dbReference type="STRING" id="158441.A0A226EJW1"/>
<evidence type="ECO:0000256" key="3">
    <source>
        <dbReference type="ARBA" id="ARBA00022679"/>
    </source>
</evidence>
<dbReference type="SMART" id="SM00219">
    <property type="entry name" value="TyrKc"/>
    <property type="match status" value="1"/>
</dbReference>
<evidence type="ECO:0000256" key="14">
    <source>
        <dbReference type="ARBA" id="ARBA00023180"/>
    </source>
</evidence>
<dbReference type="PROSITE" id="PS00107">
    <property type="entry name" value="PROTEIN_KINASE_ATP"/>
    <property type="match status" value="1"/>
</dbReference>
<dbReference type="Gene3D" id="1.10.510.10">
    <property type="entry name" value="Transferase(Phosphotransferase) domain 1"/>
    <property type="match status" value="1"/>
</dbReference>
<evidence type="ECO:0000256" key="11">
    <source>
        <dbReference type="ARBA" id="ARBA00023136"/>
    </source>
</evidence>
<dbReference type="Pfam" id="PF07714">
    <property type="entry name" value="PK_Tyr_Ser-Thr"/>
    <property type="match status" value="1"/>
</dbReference>
<dbReference type="SUPFAM" id="SSF56112">
    <property type="entry name" value="Protein kinase-like (PK-like)"/>
    <property type="match status" value="1"/>
</dbReference>
<dbReference type="Proteomes" id="UP000198287">
    <property type="component" value="Unassembled WGS sequence"/>
</dbReference>
<dbReference type="PANTHER" id="PTHR24416">
    <property type="entry name" value="TYROSINE-PROTEIN KINASE RECEPTOR"/>
    <property type="match status" value="1"/>
</dbReference>
<sequence>MIQSRIGFSDEDSDVKRAAEFVPASHVRCQNAYEYLESIQNLKGNLKRIRYECDTTHLILILFYVITNQNRSHSHSEMGKNFCGIKKDCFYATVFAFRDIYYLEEVQKKIEQSKPEQAFWAVLDKIQFEKTYTINIMEKFGFGRESGPAHIIVNVESCLTLANFNLSLCPPPPPANVRVENETASSFWIAWDGFYDQNSISQISYYNITVDRYLNVNNPGIYRASKPLFKSSVPGNQTRIEVKNITGPQSIKILVVAKSIGGMSEPSEGRAVVHFLKDDVPWTKSLEKFWMVIVIVVILLMTIVVILYLKSFRDRLHRNKEKKEMWKKWDEETPTPHVDRYPTKWEIDFGNLVLHDVVGKGQFGEVRKATLYRKGGKTTVAVKTLRVQPDTTSDDDETEDGSLAKDIIDKFFREEFEILMGIEPHQHVVGLVGLVREPTPALVVQFCDGGDLQTHLRKAAPVKVDRKRSSPVPSMMGSMVQLQSNAEVRVQLSMVTNEAYFIKTNDDIGCSVSPLDLLSYARQVACGMEFLSNNKIIHRDLAARNILIKFDGPEKNRVLKIADFGLSRDVYEQNWYKKRSKGKIPVKWLAIECLLKEVYTIKSDVWSYGVLLWEIVTFGATPYPGIDNVRMYDVLKDGYRMTKPENCSKELFDLMTQCWDEDPDARPDFTTIRRKIEELIGNCGDAANYLNLDSTGTIQYSELMEPLRIDALI</sequence>
<protein>
    <recommendedName>
        <fullName evidence="2">receptor protein-tyrosine kinase</fullName>
        <ecNumber evidence="2">2.7.10.1</ecNumber>
    </recommendedName>
</protein>
<dbReference type="GO" id="GO:1902533">
    <property type="term" value="P:positive regulation of intracellular signal transduction"/>
    <property type="evidence" value="ECO:0007669"/>
    <property type="project" value="UniProtKB-ARBA"/>
</dbReference>
<dbReference type="GO" id="GO:0007169">
    <property type="term" value="P:cell surface receptor protein tyrosine kinase signaling pathway"/>
    <property type="evidence" value="ECO:0007669"/>
    <property type="project" value="TreeGrafter"/>
</dbReference>
<evidence type="ECO:0000256" key="4">
    <source>
        <dbReference type="ARBA" id="ARBA00022692"/>
    </source>
</evidence>
<keyword evidence="12" id="KW-0829">Tyrosine-protein kinase</keyword>
<dbReference type="InterPro" id="IPR011009">
    <property type="entry name" value="Kinase-like_dom_sf"/>
</dbReference>
<comment type="subcellular location">
    <subcellularLocation>
        <location evidence="1">Membrane</location>
        <topology evidence="1">Single-pass type I membrane protein</topology>
    </subcellularLocation>
</comment>
<feature type="domain" description="Fibronectin type-III" evidence="19">
    <location>
        <begin position="173"/>
        <end position="279"/>
    </location>
</feature>
<name>A0A226EJW1_FOLCA</name>
<keyword evidence="8 20" id="KW-0418">Kinase</keyword>
<dbReference type="PROSITE" id="PS00109">
    <property type="entry name" value="PROTEIN_KINASE_TYR"/>
    <property type="match status" value="1"/>
</dbReference>
<dbReference type="EC" id="2.7.10.1" evidence="2"/>
<evidence type="ECO:0000256" key="17">
    <source>
        <dbReference type="SAM" id="Phobius"/>
    </source>
</evidence>
<keyword evidence="7 16" id="KW-0547">Nucleotide-binding</keyword>
<evidence type="ECO:0000256" key="15">
    <source>
        <dbReference type="ARBA" id="ARBA00051243"/>
    </source>
</evidence>
<comment type="catalytic activity">
    <reaction evidence="15">
        <text>L-tyrosyl-[protein] + ATP = O-phospho-L-tyrosyl-[protein] + ADP + H(+)</text>
        <dbReference type="Rhea" id="RHEA:10596"/>
        <dbReference type="Rhea" id="RHEA-COMP:10136"/>
        <dbReference type="Rhea" id="RHEA-COMP:20101"/>
        <dbReference type="ChEBI" id="CHEBI:15378"/>
        <dbReference type="ChEBI" id="CHEBI:30616"/>
        <dbReference type="ChEBI" id="CHEBI:46858"/>
        <dbReference type="ChEBI" id="CHEBI:61978"/>
        <dbReference type="ChEBI" id="CHEBI:456216"/>
        <dbReference type="EC" id="2.7.10.1"/>
    </reaction>
</comment>
<dbReference type="CDD" id="cd00192">
    <property type="entry name" value="PTKc"/>
    <property type="match status" value="1"/>
</dbReference>
<gene>
    <name evidence="20" type="ORF">Fcan01_08081</name>
</gene>
<dbReference type="PROSITE" id="PS50853">
    <property type="entry name" value="FN3"/>
    <property type="match status" value="1"/>
</dbReference>
<proteinExistence type="predicted"/>
<dbReference type="InterPro" id="IPR050122">
    <property type="entry name" value="RTK"/>
</dbReference>